<dbReference type="EMBL" id="JAVYJV010000021">
    <property type="protein sequence ID" value="KAK4342854.1"/>
    <property type="molecule type" value="Genomic_DNA"/>
</dbReference>
<dbReference type="Proteomes" id="UP001291623">
    <property type="component" value="Unassembled WGS sequence"/>
</dbReference>
<keyword evidence="2" id="KW-1185">Reference proteome</keyword>
<evidence type="ECO:0000313" key="2">
    <source>
        <dbReference type="Proteomes" id="UP001291623"/>
    </source>
</evidence>
<gene>
    <name evidence="1" type="ORF">RND71_038670</name>
</gene>
<dbReference type="AlphaFoldDB" id="A0AAE1QZG8"/>
<evidence type="ECO:0008006" key="3">
    <source>
        <dbReference type="Google" id="ProtNLM"/>
    </source>
</evidence>
<organism evidence="1 2">
    <name type="scientific">Anisodus tanguticus</name>
    <dbReference type="NCBI Taxonomy" id="243964"/>
    <lineage>
        <taxon>Eukaryota</taxon>
        <taxon>Viridiplantae</taxon>
        <taxon>Streptophyta</taxon>
        <taxon>Embryophyta</taxon>
        <taxon>Tracheophyta</taxon>
        <taxon>Spermatophyta</taxon>
        <taxon>Magnoliopsida</taxon>
        <taxon>eudicotyledons</taxon>
        <taxon>Gunneridae</taxon>
        <taxon>Pentapetalae</taxon>
        <taxon>asterids</taxon>
        <taxon>lamiids</taxon>
        <taxon>Solanales</taxon>
        <taxon>Solanaceae</taxon>
        <taxon>Solanoideae</taxon>
        <taxon>Hyoscyameae</taxon>
        <taxon>Anisodus</taxon>
    </lineage>
</organism>
<sequence>MRSRATCKVSSCKWFIFASKANPNEPFNIKTIGSDLSYGNQRDNKTIDSGFLAKKYVEEFRNNPSWGVKEFQAHVSSIIIESATSMQANSSFVTEQIVNQLKQPRVPQQQLRSSTFILEEIGERSREDIR</sequence>
<reference evidence="1" key="1">
    <citation type="submission" date="2023-12" db="EMBL/GenBank/DDBJ databases">
        <title>Genome assembly of Anisodus tanguticus.</title>
        <authorList>
            <person name="Wang Y.-J."/>
        </authorList>
    </citation>
    <scope>NUCLEOTIDE SEQUENCE</scope>
    <source>
        <strain evidence="1">KB-2021</strain>
        <tissue evidence="1">Leaf</tissue>
    </source>
</reference>
<evidence type="ECO:0000313" key="1">
    <source>
        <dbReference type="EMBL" id="KAK4342854.1"/>
    </source>
</evidence>
<proteinExistence type="predicted"/>
<name>A0AAE1QZG8_9SOLA</name>
<protein>
    <recommendedName>
        <fullName evidence="3">Transposase MuDR plant domain-containing protein</fullName>
    </recommendedName>
</protein>
<comment type="caution">
    <text evidence="1">The sequence shown here is derived from an EMBL/GenBank/DDBJ whole genome shotgun (WGS) entry which is preliminary data.</text>
</comment>
<accession>A0AAE1QZG8</accession>